<sequence>MPTRRHPSRKTHRRLPHDFSTAKNPPQPPTPLPPPSPQAYAVRLKPWRQRTCPRRASPPRPTPPWVSHLPVGR</sequence>
<organism evidence="2">
    <name type="scientific">Spirodela intermedia</name>
    <name type="common">Intermediate duckweed</name>
    <dbReference type="NCBI Taxonomy" id="51605"/>
    <lineage>
        <taxon>Eukaryota</taxon>
        <taxon>Viridiplantae</taxon>
        <taxon>Streptophyta</taxon>
        <taxon>Embryophyta</taxon>
        <taxon>Tracheophyta</taxon>
        <taxon>Spermatophyta</taxon>
        <taxon>Magnoliopsida</taxon>
        <taxon>Liliopsida</taxon>
        <taxon>Araceae</taxon>
        <taxon>Lemnoideae</taxon>
        <taxon>Spirodela</taxon>
    </lineage>
</organism>
<gene>
    <name evidence="2" type="ORF">SI7747_02001990</name>
</gene>
<evidence type="ECO:0000313" key="2">
    <source>
        <dbReference type="EMBL" id="CAA2615740.1"/>
    </source>
</evidence>
<dbReference type="EMBL" id="LR743589">
    <property type="protein sequence ID" value="CAA2615740.1"/>
    <property type="molecule type" value="Genomic_DNA"/>
</dbReference>
<feature type="compositionally biased region" description="Basic residues" evidence="1">
    <location>
        <begin position="1"/>
        <end position="15"/>
    </location>
</feature>
<feature type="region of interest" description="Disordered" evidence="1">
    <location>
        <begin position="1"/>
        <end position="73"/>
    </location>
</feature>
<protein>
    <submittedName>
        <fullName evidence="2">Uncharacterized protein</fullName>
    </submittedName>
</protein>
<accession>A0A7I8ICH2</accession>
<name>A0A7I8ICH2_SPIIN</name>
<dbReference type="Proteomes" id="UP001189122">
    <property type="component" value="Unassembled WGS sequence"/>
</dbReference>
<reference evidence="2 3" key="1">
    <citation type="submission" date="2019-12" db="EMBL/GenBank/DDBJ databases">
        <authorList>
            <person name="Scholz U."/>
            <person name="Mascher M."/>
            <person name="Fiebig A."/>
        </authorList>
    </citation>
    <scope>NUCLEOTIDE SEQUENCE</scope>
</reference>
<evidence type="ECO:0000256" key="1">
    <source>
        <dbReference type="SAM" id="MobiDB-lite"/>
    </source>
</evidence>
<evidence type="ECO:0000313" key="3">
    <source>
        <dbReference type="Proteomes" id="UP001189122"/>
    </source>
</evidence>
<feature type="compositionally biased region" description="Pro residues" evidence="1">
    <location>
        <begin position="25"/>
        <end position="37"/>
    </location>
</feature>
<proteinExistence type="predicted"/>
<dbReference type="AlphaFoldDB" id="A0A7I8ICH2"/>
<dbReference type="EMBL" id="CACRZD030000002">
    <property type="protein sequence ID" value="CAA6655450.1"/>
    <property type="molecule type" value="Genomic_DNA"/>
</dbReference>
<keyword evidence="3" id="KW-1185">Reference proteome</keyword>